<reference evidence="1 2" key="1">
    <citation type="submission" date="2014-12" db="EMBL/GenBank/DDBJ databases">
        <title>Genome sequence of Flavobacterium beibuense RSKm HC5.</title>
        <authorList>
            <person name="Kim J.F."/>
            <person name="Song J.Y."/>
            <person name="Kwak M.-J."/>
            <person name="Lee S.-W."/>
        </authorList>
    </citation>
    <scope>NUCLEOTIDE SEQUENCE [LARGE SCALE GENOMIC DNA]</scope>
    <source>
        <strain evidence="1 2">RSKm HC5</strain>
    </source>
</reference>
<comment type="caution">
    <text evidence="1">The sequence shown here is derived from an EMBL/GenBank/DDBJ whole genome shotgun (WGS) entry which is preliminary data.</text>
</comment>
<dbReference type="AlphaFoldDB" id="A0A444WEI6"/>
<dbReference type="EMBL" id="JUIW01000003">
    <property type="protein sequence ID" value="RYJ44225.1"/>
    <property type="molecule type" value="Genomic_DNA"/>
</dbReference>
<gene>
    <name evidence="1" type="ORF">NU09_0835</name>
</gene>
<sequence length="40" mass="4384">MILTISKLGQTGPRAAVVLQHKKVLFCYFLQAGKRPLSIG</sequence>
<accession>A0A444WEI6</accession>
<evidence type="ECO:0000313" key="1">
    <source>
        <dbReference type="EMBL" id="RYJ44225.1"/>
    </source>
</evidence>
<dbReference type="Proteomes" id="UP000289775">
    <property type="component" value="Unassembled WGS sequence"/>
</dbReference>
<organism evidence="1 2">
    <name type="scientific">Flavobacterium beibuense</name>
    <dbReference type="NCBI Taxonomy" id="657326"/>
    <lineage>
        <taxon>Bacteria</taxon>
        <taxon>Pseudomonadati</taxon>
        <taxon>Bacteroidota</taxon>
        <taxon>Flavobacteriia</taxon>
        <taxon>Flavobacteriales</taxon>
        <taxon>Flavobacteriaceae</taxon>
        <taxon>Flavobacterium</taxon>
    </lineage>
</organism>
<evidence type="ECO:0000313" key="2">
    <source>
        <dbReference type="Proteomes" id="UP000289775"/>
    </source>
</evidence>
<keyword evidence="2" id="KW-1185">Reference proteome</keyword>
<name>A0A444WEI6_9FLAO</name>
<protein>
    <submittedName>
        <fullName evidence="1">Uncharacterized protein</fullName>
    </submittedName>
</protein>
<proteinExistence type="predicted"/>